<dbReference type="RefSeq" id="WP_014244321.1">
    <property type="nucleotide sequence ID" value="NC_016620.1"/>
</dbReference>
<accession>E1X1E9</accession>
<dbReference type="AlphaFoldDB" id="E1X1E9"/>
<gene>
    <name evidence="1" type="ordered locus">BMS_1707</name>
</gene>
<evidence type="ECO:0000313" key="2">
    <source>
        <dbReference type="Proteomes" id="UP000008963"/>
    </source>
</evidence>
<sequence>MKLLNNKGSIIIQALISIAIFSVVSASIIRLLQMQNNLSAKTTEQFEMIYFVDEIRNILSDPNACKETFTSKNARRDMSATSINQVIEDEFGEIYSFEIFSKGSIIKRSEFWTLTLSNLYLQSDDQESSIDFGTTFLHLEVEFKDLRNNRTHLLKRRVKIFASIDNAEKIQTCYSNRGIGLGKDISKKTSPWNRTPDTKGHYINQRNLSIKTQKNSASINIGGSFRVGDLDSSCLKEIVGAIRYNPNSDKLEVCSERNYIWRELNEPIAFQERTYALRATLPIKLATTPRPFKYCSITYKNYDTGTCSLERLEDGKWRLTHESSKSNFGSCEATCYQ</sequence>
<dbReference type="Proteomes" id="UP000008963">
    <property type="component" value="Chromosome"/>
</dbReference>
<dbReference type="STRING" id="862908.BMS_1707"/>
<dbReference type="PATRIC" id="fig|862908.3.peg.1623"/>
<reference evidence="2" key="1">
    <citation type="journal article" date="2013" name="ISME J.">
        <title>A small predatory core genome in the divergent marine Bacteriovorax marinus SJ and the terrestrial Bdellovibrio bacteriovorus.</title>
        <authorList>
            <person name="Crossman L.C."/>
            <person name="Chen H."/>
            <person name="Cerdeno-Tarraga A.M."/>
            <person name="Brooks K."/>
            <person name="Quail M.A."/>
            <person name="Pineiro S.A."/>
            <person name="Hobley L."/>
            <person name="Sockett R.E."/>
            <person name="Bentley S.D."/>
            <person name="Parkhill J."/>
            <person name="Williams H.N."/>
            <person name="Stine O.C."/>
        </authorList>
    </citation>
    <scope>NUCLEOTIDE SEQUENCE [LARGE SCALE GENOMIC DNA]</scope>
    <source>
        <strain evidence="2">ATCC BAA-682 / DSM 15412 / SJ</strain>
    </source>
</reference>
<name>E1X1E9_HALMS</name>
<organism evidence="1 2">
    <name type="scientific">Halobacteriovorax marinus (strain ATCC BAA-682 / DSM 15412 / SJ)</name>
    <name type="common">Bacteriovorax marinus</name>
    <dbReference type="NCBI Taxonomy" id="862908"/>
    <lineage>
        <taxon>Bacteria</taxon>
        <taxon>Pseudomonadati</taxon>
        <taxon>Bdellovibrionota</taxon>
        <taxon>Bacteriovoracia</taxon>
        <taxon>Bacteriovoracales</taxon>
        <taxon>Halobacteriovoraceae</taxon>
        <taxon>Halobacteriovorax</taxon>
    </lineage>
</organism>
<keyword evidence="2" id="KW-1185">Reference proteome</keyword>
<evidence type="ECO:0000313" key="1">
    <source>
        <dbReference type="EMBL" id="CBW26540.1"/>
    </source>
</evidence>
<dbReference type="KEGG" id="bmx:BMS_1707"/>
<dbReference type="EMBL" id="FQ312005">
    <property type="protein sequence ID" value="CBW26540.1"/>
    <property type="molecule type" value="Genomic_DNA"/>
</dbReference>
<protein>
    <submittedName>
        <fullName evidence="1">Uncharacterized protein</fullName>
    </submittedName>
</protein>
<proteinExistence type="predicted"/>
<dbReference type="OrthoDB" id="9981933at2"/>
<dbReference type="HOGENOM" id="CLU_823275_0_0_7"/>